<evidence type="ECO:0000313" key="3">
    <source>
        <dbReference type="Proteomes" id="UP000238634"/>
    </source>
</evidence>
<feature type="domain" description="Glycosyltransferase 2-like prokaryotic type" evidence="1">
    <location>
        <begin position="5"/>
        <end position="241"/>
    </location>
</feature>
<dbReference type="Proteomes" id="UP000238634">
    <property type="component" value="Unassembled WGS sequence"/>
</dbReference>
<gene>
    <name evidence="2" type="ORF">C7B65_12255</name>
</gene>
<reference evidence="2 3" key="2">
    <citation type="submission" date="2018-03" db="EMBL/GenBank/DDBJ databases">
        <title>The ancient ancestry and fast evolution of plastids.</title>
        <authorList>
            <person name="Moore K.R."/>
            <person name="Magnabosco C."/>
            <person name="Momper L."/>
            <person name="Gold D.A."/>
            <person name="Bosak T."/>
            <person name="Fournier G.P."/>
        </authorList>
    </citation>
    <scope>NUCLEOTIDE SEQUENCE [LARGE SCALE GENOMIC DNA]</scope>
    <source>
        <strain evidence="2 3">ULC007</strain>
    </source>
</reference>
<dbReference type="GO" id="GO:0016740">
    <property type="term" value="F:transferase activity"/>
    <property type="evidence" value="ECO:0007669"/>
    <property type="project" value="UniProtKB-KW"/>
</dbReference>
<dbReference type="STRING" id="1920490.GCA_001895925_04554"/>
<evidence type="ECO:0000313" key="2">
    <source>
        <dbReference type="EMBL" id="PSB19330.1"/>
    </source>
</evidence>
<dbReference type="InterPro" id="IPR050834">
    <property type="entry name" value="Glycosyltransf_2"/>
</dbReference>
<evidence type="ECO:0000259" key="1">
    <source>
        <dbReference type="Pfam" id="PF10111"/>
    </source>
</evidence>
<dbReference type="PANTHER" id="PTHR43685">
    <property type="entry name" value="GLYCOSYLTRANSFERASE"/>
    <property type="match status" value="1"/>
</dbReference>
<proteinExistence type="predicted"/>
<reference evidence="2 3" key="1">
    <citation type="submission" date="2018-02" db="EMBL/GenBank/DDBJ databases">
        <authorList>
            <person name="Cohen D.B."/>
            <person name="Kent A.D."/>
        </authorList>
    </citation>
    <scope>NUCLEOTIDE SEQUENCE [LARGE SCALE GENOMIC DNA]</scope>
    <source>
        <strain evidence="2 3">ULC007</strain>
    </source>
</reference>
<dbReference type="RefSeq" id="WP_073071432.1">
    <property type="nucleotide sequence ID" value="NZ_MPPI01000011.1"/>
</dbReference>
<organism evidence="2 3">
    <name type="scientific">Phormidesmis priestleyi ULC007</name>
    <dbReference type="NCBI Taxonomy" id="1920490"/>
    <lineage>
        <taxon>Bacteria</taxon>
        <taxon>Bacillati</taxon>
        <taxon>Cyanobacteriota</taxon>
        <taxon>Cyanophyceae</taxon>
        <taxon>Leptolyngbyales</taxon>
        <taxon>Leptolyngbyaceae</taxon>
        <taxon>Phormidesmis</taxon>
    </lineage>
</organism>
<accession>A0A2T1DFN9</accession>
<dbReference type="Gene3D" id="3.90.550.10">
    <property type="entry name" value="Spore Coat Polysaccharide Biosynthesis Protein SpsA, Chain A"/>
    <property type="match status" value="1"/>
</dbReference>
<dbReference type="AlphaFoldDB" id="A0A2T1DFN9"/>
<protein>
    <submittedName>
        <fullName evidence="2">Glycosyltransferase family 2 protein</fullName>
    </submittedName>
</protein>
<comment type="caution">
    <text evidence="2">The sequence shown here is derived from an EMBL/GenBank/DDBJ whole genome shotgun (WGS) entry which is preliminary data.</text>
</comment>
<dbReference type="CDD" id="cd00761">
    <property type="entry name" value="Glyco_tranf_GTA_type"/>
    <property type="match status" value="1"/>
</dbReference>
<dbReference type="OrthoDB" id="455644at2"/>
<dbReference type="InterPro" id="IPR019290">
    <property type="entry name" value="GlycosylTrfase-like_prok"/>
</dbReference>
<dbReference type="PANTHER" id="PTHR43685:SF2">
    <property type="entry name" value="GLYCOSYLTRANSFERASE 2-LIKE DOMAIN-CONTAINING PROTEIN"/>
    <property type="match status" value="1"/>
</dbReference>
<dbReference type="SUPFAM" id="SSF53448">
    <property type="entry name" value="Nucleotide-diphospho-sugar transferases"/>
    <property type="match status" value="1"/>
</dbReference>
<dbReference type="EMBL" id="PVWG01000011">
    <property type="protein sequence ID" value="PSB19330.1"/>
    <property type="molecule type" value="Genomic_DNA"/>
</dbReference>
<dbReference type="Pfam" id="PF10111">
    <property type="entry name" value="Glyco_tranf_2_2"/>
    <property type="match status" value="1"/>
</dbReference>
<keyword evidence="3" id="KW-1185">Reference proteome</keyword>
<sequence>MPIVSVIIPAYNAEKTILATLESVQKQTFSDIELIVIDDGSTDRTVDLANTLQDSRLKVFSYQNGGVSVARNRGIQRAIGDFISFIDADDLWMPDKLQLQLEALQRNPEAGVAYSWTTFVDEKGAVLYAQEPVFHEGNVYPQLLIENFILNGSNVLIRRQFVEAVGDFYAPLKYAEDWEFYIRLAAICTFVLVPKHQIIYLRSSQSATSKVDVMERDIVAHITRVFQTVPPEFQSLKSRSLACAYRYFSQQYISYELTDAAVNQASQKLRKAVRLEPKILLDKNTQKLAIKLVLMQLLPYKFVSNLKKSLNKPSLNSHS</sequence>
<name>A0A2T1DFN9_9CYAN</name>
<keyword evidence="2" id="KW-0808">Transferase</keyword>
<dbReference type="InterPro" id="IPR029044">
    <property type="entry name" value="Nucleotide-diphossugar_trans"/>
</dbReference>